<feature type="transmembrane region" description="Helical" evidence="3">
    <location>
        <begin position="32"/>
        <end position="49"/>
    </location>
</feature>
<name>A0AAV6Z451_ENGPU</name>
<keyword evidence="5" id="KW-1185">Reference proteome</keyword>
<dbReference type="GO" id="GO:0005576">
    <property type="term" value="C:extracellular region"/>
    <property type="evidence" value="ECO:0007669"/>
    <property type="project" value="UniProtKB-SubCell"/>
</dbReference>
<dbReference type="EMBL" id="WNYA01002361">
    <property type="protein sequence ID" value="KAG8544344.1"/>
    <property type="molecule type" value="Genomic_DNA"/>
</dbReference>
<dbReference type="CDD" id="cd00117">
    <property type="entry name" value="TFP"/>
    <property type="match status" value="1"/>
</dbReference>
<gene>
    <name evidence="4" type="ORF">GDO81_022646</name>
</gene>
<evidence type="ECO:0000313" key="5">
    <source>
        <dbReference type="Proteomes" id="UP000824782"/>
    </source>
</evidence>
<evidence type="ECO:0000313" key="4">
    <source>
        <dbReference type="EMBL" id="KAG8544344.1"/>
    </source>
</evidence>
<evidence type="ECO:0000256" key="3">
    <source>
        <dbReference type="SAM" id="Phobius"/>
    </source>
</evidence>
<dbReference type="AlphaFoldDB" id="A0AAV6Z451"/>
<proteinExistence type="predicted"/>
<comment type="subcellular location">
    <subcellularLocation>
        <location evidence="1">Secreted</location>
    </subcellularLocation>
</comment>
<dbReference type="SUPFAM" id="SSF57302">
    <property type="entry name" value="Snake toxin-like"/>
    <property type="match status" value="2"/>
</dbReference>
<dbReference type="Gene3D" id="2.10.60.10">
    <property type="entry name" value="CD59"/>
    <property type="match status" value="2"/>
</dbReference>
<reference evidence="4" key="1">
    <citation type="thesis" date="2020" institute="ProQuest LLC" country="789 East Eisenhower Parkway, Ann Arbor, MI, USA">
        <title>Comparative Genomics and Chromosome Evolution.</title>
        <authorList>
            <person name="Mudd A.B."/>
        </authorList>
    </citation>
    <scope>NUCLEOTIDE SEQUENCE</scope>
    <source>
        <strain evidence="4">237g6f4</strain>
        <tissue evidence="4">Blood</tissue>
    </source>
</reference>
<dbReference type="CDD" id="cd23572">
    <property type="entry name" value="TFP_LU_ECD_PINLYP_rpt2"/>
    <property type="match status" value="1"/>
</dbReference>
<comment type="caution">
    <text evidence="4">The sequence shown here is derived from an EMBL/GenBank/DDBJ whole genome shotgun (WGS) entry which is preliminary data.</text>
</comment>
<evidence type="ECO:0000256" key="2">
    <source>
        <dbReference type="ARBA" id="ARBA00022525"/>
    </source>
</evidence>
<evidence type="ECO:0000256" key="1">
    <source>
        <dbReference type="ARBA" id="ARBA00004613"/>
    </source>
</evidence>
<keyword evidence="2" id="KW-0964">Secreted</keyword>
<dbReference type="Proteomes" id="UP000824782">
    <property type="component" value="Unassembled WGS sequence"/>
</dbReference>
<keyword evidence="3" id="KW-0812">Transmembrane</keyword>
<sequence>MGWDKLGRRLVWNPTPVSEVSYMIPSLTMKNLVFMTCVLSTLVVSVFSFRCYSYSTKNSTTCNKDKMEVVDCLGEKCVKACQHFYNGITVFESVFYGCAIDGLCETNGQSSGENLRYRFLATCCDTELCNDDECKLPKDDLTPNGLQCPTCYNSNSTEKCVSTKKMNCTGTEGECFEYRGSMKMPDESVQLYSVQGCSNNVTCNFNFDKHIKINELFRDELTCKKPHPKPGVPDV</sequence>
<protein>
    <recommendedName>
        <fullName evidence="6">Sodefrin-like factor</fullName>
    </recommendedName>
</protein>
<dbReference type="InterPro" id="IPR050918">
    <property type="entry name" value="CNF-like_PLA2_Inhibitor"/>
</dbReference>
<dbReference type="PANTHER" id="PTHR20914">
    <property type="entry name" value="LY6/PLAUR DOMAIN-CONTAINING PROTEIN 8"/>
    <property type="match status" value="1"/>
</dbReference>
<organism evidence="4 5">
    <name type="scientific">Engystomops pustulosus</name>
    <name type="common">Tungara frog</name>
    <name type="synonym">Physalaemus pustulosus</name>
    <dbReference type="NCBI Taxonomy" id="76066"/>
    <lineage>
        <taxon>Eukaryota</taxon>
        <taxon>Metazoa</taxon>
        <taxon>Chordata</taxon>
        <taxon>Craniata</taxon>
        <taxon>Vertebrata</taxon>
        <taxon>Euteleostomi</taxon>
        <taxon>Amphibia</taxon>
        <taxon>Batrachia</taxon>
        <taxon>Anura</taxon>
        <taxon>Neobatrachia</taxon>
        <taxon>Hyloidea</taxon>
        <taxon>Leptodactylidae</taxon>
        <taxon>Leiuperinae</taxon>
        <taxon>Engystomops</taxon>
    </lineage>
</organism>
<accession>A0AAV6Z451</accession>
<evidence type="ECO:0008006" key="6">
    <source>
        <dbReference type="Google" id="ProtNLM"/>
    </source>
</evidence>
<dbReference type="PANTHER" id="PTHR20914:SF9">
    <property type="entry name" value="COILED, ISOFORM A"/>
    <property type="match status" value="1"/>
</dbReference>
<keyword evidence="3" id="KW-1133">Transmembrane helix</keyword>
<keyword evidence="3" id="KW-0472">Membrane</keyword>
<dbReference type="InterPro" id="IPR045860">
    <property type="entry name" value="Snake_toxin-like_sf"/>
</dbReference>